<proteinExistence type="predicted"/>
<organism evidence="1">
    <name type="scientific">Anguilla anguilla</name>
    <name type="common">European freshwater eel</name>
    <name type="synonym">Muraena anguilla</name>
    <dbReference type="NCBI Taxonomy" id="7936"/>
    <lineage>
        <taxon>Eukaryota</taxon>
        <taxon>Metazoa</taxon>
        <taxon>Chordata</taxon>
        <taxon>Craniata</taxon>
        <taxon>Vertebrata</taxon>
        <taxon>Euteleostomi</taxon>
        <taxon>Actinopterygii</taxon>
        <taxon>Neopterygii</taxon>
        <taxon>Teleostei</taxon>
        <taxon>Anguilliformes</taxon>
        <taxon>Anguillidae</taxon>
        <taxon>Anguilla</taxon>
    </lineage>
</organism>
<accession>A0A0E9U716</accession>
<dbReference type="AlphaFoldDB" id="A0A0E9U716"/>
<name>A0A0E9U716_ANGAN</name>
<protein>
    <submittedName>
        <fullName evidence="1">Uncharacterized protein</fullName>
    </submittedName>
</protein>
<evidence type="ECO:0000313" key="1">
    <source>
        <dbReference type="EMBL" id="JAH61527.1"/>
    </source>
</evidence>
<reference evidence="1" key="2">
    <citation type="journal article" date="2015" name="Fish Shellfish Immunol.">
        <title>Early steps in the European eel (Anguilla anguilla)-Vibrio vulnificus interaction in the gills: Role of the RtxA13 toxin.</title>
        <authorList>
            <person name="Callol A."/>
            <person name="Pajuelo D."/>
            <person name="Ebbesson L."/>
            <person name="Teles M."/>
            <person name="MacKenzie S."/>
            <person name="Amaro C."/>
        </authorList>
    </citation>
    <scope>NUCLEOTIDE SEQUENCE</scope>
</reference>
<reference evidence="1" key="1">
    <citation type="submission" date="2014-11" db="EMBL/GenBank/DDBJ databases">
        <authorList>
            <person name="Amaro Gonzalez C."/>
        </authorList>
    </citation>
    <scope>NUCLEOTIDE SEQUENCE</scope>
</reference>
<dbReference type="EMBL" id="GBXM01047050">
    <property type="protein sequence ID" value="JAH61527.1"/>
    <property type="molecule type" value="Transcribed_RNA"/>
</dbReference>
<sequence length="24" mass="2736">MVNAKLGEDWCHFNSLEGLSRKNS</sequence>